<protein>
    <submittedName>
        <fullName evidence="1">Uncharacterized protein</fullName>
    </submittedName>
</protein>
<gene>
    <name evidence="1" type="ORF">S03H2_31944</name>
</gene>
<proteinExistence type="predicted"/>
<comment type="caution">
    <text evidence="1">The sequence shown here is derived from an EMBL/GenBank/DDBJ whole genome shotgun (WGS) entry which is preliminary data.</text>
</comment>
<reference evidence="1" key="1">
    <citation type="journal article" date="2014" name="Front. Microbiol.">
        <title>High frequency of phylogenetically diverse reductive dehalogenase-homologous genes in deep subseafloor sedimentary metagenomes.</title>
        <authorList>
            <person name="Kawai M."/>
            <person name="Futagami T."/>
            <person name="Toyoda A."/>
            <person name="Takaki Y."/>
            <person name="Nishi S."/>
            <person name="Hori S."/>
            <person name="Arai W."/>
            <person name="Tsubouchi T."/>
            <person name="Morono Y."/>
            <person name="Uchiyama I."/>
            <person name="Ito T."/>
            <person name="Fujiyama A."/>
            <person name="Inagaki F."/>
            <person name="Takami H."/>
        </authorList>
    </citation>
    <scope>NUCLEOTIDE SEQUENCE</scope>
    <source>
        <strain evidence="1">Expedition CK06-06</strain>
    </source>
</reference>
<evidence type="ECO:0000313" key="1">
    <source>
        <dbReference type="EMBL" id="GAH52240.1"/>
    </source>
</evidence>
<dbReference type="EMBL" id="BARU01019400">
    <property type="protein sequence ID" value="GAH52240.1"/>
    <property type="molecule type" value="Genomic_DNA"/>
</dbReference>
<feature type="non-terminal residue" evidence="1">
    <location>
        <position position="1"/>
    </location>
</feature>
<sequence>GLNSPFEDKEEEIEKTLDIAIDQLVLNWKYKEITAK</sequence>
<dbReference type="AlphaFoldDB" id="X1H563"/>
<accession>X1H563</accession>
<organism evidence="1">
    <name type="scientific">marine sediment metagenome</name>
    <dbReference type="NCBI Taxonomy" id="412755"/>
    <lineage>
        <taxon>unclassified sequences</taxon>
        <taxon>metagenomes</taxon>
        <taxon>ecological metagenomes</taxon>
    </lineage>
</organism>
<name>X1H563_9ZZZZ</name>